<proteinExistence type="predicted"/>
<evidence type="ECO:0000313" key="1">
    <source>
        <dbReference type="EMBL" id="MBX57142.1"/>
    </source>
</evidence>
<organism evidence="1">
    <name type="scientific">Rhizophora mucronata</name>
    <name type="common">Asiatic mangrove</name>
    <dbReference type="NCBI Taxonomy" id="61149"/>
    <lineage>
        <taxon>Eukaryota</taxon>
        <taxon>Viridiplantae</taxon>
        <taxon>Streptophyta</taxon>
        <taxon>Embryophyta</taxon>
        <taxon>Tracheophyta</taxon>
        <taxon>Spermatophyta</taxon>
        <taxon>Magnoliopsida</taxon>
        <taxon>eudicotyledons</taxon>
        <taxon>Gunneridae</taxon>
        <taxon>Pentapetalae</taxon>
        <taxon>rosids</taxon>
        <taxon>fabids</taxon>
        <taxon>Malpighiales</taxon>
        <taxon>Rhizophoraceae</taxon>
        <taxon>Rhizophora</taxon>
    </lineage>
</organism>
<dbReference type="AlphaFoldDB" id="A0A2P2PQZ0"/>
<accession>A0A2P2PQZ0</accession>
<name>A0A2P2PQZ0_RHIMU</name>
<reference evidence="1" key="1">
    <citation type="submission" date="2018-02" db="EMBL/GenBank/DDBJ databases">
        <title>Rhizophora mucronata_Transcriptome.</title>
        <authorList>
            <person name="Meera S.P."/>
            <person name="Sreeshan A."/>
            <person name="Augustine A."/>
        </authorList>
    </citation>
    <scope>NUCLEOTIDE SEQUENCE</scope>
    <source>
        <tissue evidence="1">Leaf</tissue>
    </source>
</reference>
<dbReference type="EMBL" id="GGEC01076658">
    <property type="protein sequence ID" value="MBX57142.1"/>
    <property type="molecule type" value="Transcribed_RNA"/>
</dbReference>
<sequence>MTHQLQAIYAQSVMYLAKSRLLILL</sequence>
<protein>
    <submittedName>
        <fullName evidence="1">Uncharacterized protein</fullName>
    </submittedName>
</protein>